<evidence type="ECO:0000256" key="1">
    <source>
        <dbReference type="SAM" id="Coils"/>
    </source>
</evidence>
<feature type="region of interest" description="Disordered" evidence="2">
    <location>
        <begin position="282"/>
        <end position="375"/>
    </location>
</feature>
<feature type="compositionally biased region" description="Low complexity" evidence="2">
    <location>
        <begin position="350"/>
        <end position="367"/>
    </location>
</feature>
<keyword evidence="1" id="KW-0175">Coiled coil</keyword>
<evidence type="ECO:0000313" key="3">
    <source>
        <dbReference type="EMBL" id="CAD9125575.1"/>
    </source>
</evidence>
<feature type="region of interest" description="Disordered" evidence="2">
    <location>
        <begin position="1"/>
        <end position="43"/>
    </location>
</feature>
<dbReference type="EMBL" id="HBGF01029634">
    <property type="protein sequence ID" value="CAD9125575.1"/>
    <property type="molecule type" value="Transcribed_RNA"/>
</dbReference>
<dbReference type="AlphaFoldDB" id="A0A7S1M9W7"/>
<evidence type="ECO:0000256" key="2">
    <source>
        <dbReference type="SAM" id="MobiDB-lite"/>
    </source>
</evidence>
<protein>
    <submittedName>
        <fullName evidence="3">Uncharacterized protein</fullName>
    </submittedName>
</protein>
<gene>
    <name evidence="3" type="ORF">NDES1114_LOCUS19669</name>
</gene>
<reference evidence="3" key="1">
    <citation type="submission" date="2021-01" db="EMBL/GenBank/DDBJ databases">
        <authorList>
            <person name="Corre E."/>
            <person name="Pelletier E."/>
            <person name="Niang G."/>
            <person name="Scheremetjew M."/>
            <person name="Finn R."/>
            <person name="Kale V."/>
            <person name="Holt S."/>
            <person name="Cochrane G."/>
            <person name="Meng A."/>
            <person name="Brown T."/>
            <person name="Cohen L."/>
        </authorList>
    </citation>
    <scope>NUCLEOTIDE SEQUENCE</scope>
    <source>
        <strain evidence="3">CCAP 1951/1</strain>
    </source>
</reference>
<organism evidence="3">
    <name type="scientific">Neobodo designis</name>
    <name type="common">Flagellated protozoan</name>
    <name type="synonym">Bodo designis</name>
    <dbReference type="NCBI Taxonomy" id="312471"/>
    <lineage>
        <taxon>Eukaryota</taxon>
        <taxon>Discoba</taxon>
        <taxon>Euglenozoa</taxon>
        <taxon>Kinetoplastea</taxon>
        <taxon>Metakinetoplastina</taxon>
        <taxon>Neobodonida</taxon>
        <taxon>Neobodo</taxon>
    </lineage>
</organism>
<feature type="compositionally biased region" description="Low complexity" evidence="2">
    <location>
        <begin position="32"/>
        <end position="43"/>
    </location>
</feature>
<feature type="coiled-coil region" evidence="1">
    <location>
        <begin position="161"/>
        <end position="202"/>
    </location>
</feature>
<feature type="compositionally biased region" description="Basic and acidic residues" evidence="2">
    <location>
        <begin position="289"/>
        <end position="308"/>
    </location>
</feature>
<proteinExistence type="predicted"/>
<sequence length="448" mass="47873">MLSPVSYTAASAVTPSATPQVASLATTPKAGASSPQARSPSARARLDSLVATSSASRSAARVSAPMVAAPGSKSFGGPETEIGQLLVKHACVTAALASRLTEEADIAPEGIRRSMDAYLKAARRRVDELSDMAPMHAMAALTQLFIFEGMRYRDAEETAVTRQHRAEVEELSAKVAALEGELKEKSAEVQLLREAVLEVQTNANKQVMDARSLQSACEREIARQAAELTKTTKYCDHLKQQLEAVESRNARQYLDNSASSAVGGSAAAALMLRRATQAVPSPEAQLHLVDSRRRAALQDDASEKKESESAMGIHVESTSASPNLAPLEGASPSKRGSTRGSMRNIKVGFSDRSSNSPSSPTFASPASVTYSSKGVPSVPTEAYVETVYLQMGGAKDRSTTVPQSSVLRHLERTYDDLGDPHRFSRLVGKKTHFSFDELGMVLLQVARL</sequence>
<feature type="compositionally biased region" description="Low complexity" evidence="2">
    <location>
        <begin position="1"/>
        <end position="19"/>
    </location>
</feature>
<accession>A0A7S1M9W7</accession>
<name>A0A7S1M9W7_NEODS</name>